<keyword evidence="4" id="KW-0677">Repeat</keyword>
<dbReference type="GO" id="GO:0000932">
    <property type="term" value="C:P-body"/>
    <property type="evidence" value="ECO:0007669"/>
    <property type="project" value="TreeGrafter"/>
</dbReference>
<organism evidence="7 8">
    <name type="scientific">Rosa chinensis</name>
    <name type="common">China rose</name>
    <dbReference type="NCBI Taxonomy" id="74649"/>
    <lineage>
        <taxon>Eukaryota</taxon>
        <taxon>Viridiplantae</taxon>
        <taxon>Streptophyta</taxon>
        <taxon>Embryophyta</taxon>
        <taxon>Tracheophyta</taxon>
        <taxon>Spermatophyta</taxon>
        <taxon>Magnoliopsida</taxon>
        <taxon>eudicotyledons</taxon>
        <taxon>Gunneridae</taxon>
        <taxon>Pentapetalae</taxon>
        <taxon>rosids</taxon>
        <taxon>fabids</taxon>
        <taxon>Rosales</taxon>
        <taxon>Rosaceae</taxon>
        <taxon>Rosoideae</taxon>
        <taxon>Rosoideae incertae sedis</taxon>
        <taxon>Rosa</taxon>
    </lineage>
</organism>
<feature type="chain" id="PRO_5015167239" evidence="6">
    <location>
        <begin position="16"/>
        <end position="439"/>
    </location>
</feature>
<dbReference type="STRING" id="74649.A0A2P6QPY0"/>
<feature type="compositionally biased region" description="Basic and acidic residues" evidence="5">
    <location>
        <begin position="301"/>
        <end position="310"/>
    </location>
</feature>
<keyword evidence="2" id="KW-0963">Cytoplasm</keyword>
<dbReference type="GO" id="GO:0031087">
    <property type="term" value="P:deadenylation-independent decapping of nuclear-transcribed mRNA"/>
    <property type="evidence" value="ECO:0007669"/>
    <property type="project" value="InterPro"/>
</dbReference>
<evidence type="ECO:0000256" key="1">
    <source>
        <dbReference type="ARBA" id="ARBA00004496"/>
    </source>
</evidence>
<accession>A0A2P6QPY0</accession>
<name>A0A2P6QPY0_ROSCH</name>
<dbReference type="AlphaFoldDB" id="A0A2P6QPY0"/>
<reference evidence="7 8" key="1">
    <citation type="journal article" date="2018" name="Nat. Genet.">
        <title>The Rosa genome provides new insights in the design of modern roses.</title>
        <authorList>
            <person name="Bendahmane M."/>
        </authorList>
    </citation>
    <scope>NUCLEOTIDE SEQUENCE [LARGE SCALE GENOMIC DNA]</scope>
    <source>
        <strain evidence="8">cv. Old Blush</strain>
    </source>
</reference>
<dbReference type="InterPro" id="IPR036322">
    <property type="entry name" value="WD40_repeat_dom_sf"/>
</dbReference>
<protein>
    <submittedName>
        <fullName evidence="7">Putative WD40-repeat-containing domain-containing protein</fullName>
    </submittedName>
</protein>
<keyword evidence="3" id="KW-0853">WD repeat</keyword>
<dbReference type="Proteomes" id="UP000238479">
    <property type="component" value="Chromosome 4"/>
</dbReference>
<evidence type="ECO:0000256" key="3">
    <source>
        <dbReference type="ARBA" id="ARBA00022574"/>
    </source>
</evidence>
<dbReference type="InterPro" id="IPR045152">
    <property type="entry name" value="EDC4-like"/>
</dbReference>
<dbReference type="PANTHER" id="PTHR15598:SF5">
    <property type="entry name" value="ENHANCER OF MRNA-DECAPPING PROTEIN 4"/>
    <property type="match status" value="1"/>
</dbReference>
<keyword evidence="8" id="KW-1185">Reference proteome</keyword>
<sequence length="439" mass="47269">MQIMVAHRILASVGGWLFVWKISESPDEGGTPQITGKIVIAIQIVGEGEAVHPRVCWHYHIQDVLVVGVGKCVLRIDTTKVAKGEVPSAEVPIKCPVEKLIDGVQFVGKHDGEVTDLSMCQWMTTQLVSASMDGTLPTGLISTGPLNREVKIWSSASEEGWLLPSDAESWKCTQTLELKGSAQPRVEDAFFNQVIALSQAGLLLVANAKKNAIYAVHLDLGGEPASTCMDYRAEFTMLILSFTGTSISPHGLEKFFCFQASDLGIEMAGDCCAISLESYITDEAWQGDGASMSEPLAQPHSGEEDHDRSTKNISGPATATTASQLQAPNAKSRKQKWKNMQASGQSSPSPGVLNSIEPSNEAGGSSSPPSGEAAFPQIMARQDMMNQLMTMQKELQKQMTMMVTVPITKEGKRLEAALGRSMEKAVKANNLLCGLGFKK</sequence>
<evidence type="ECO:0000313" key="8">
    <source>
        <dbReference type="Proteomes" id="UP000238479"/>
    </source>
</evidence>
<comment type="caution">
    <text evidence="7">The sequence shown here is derived from an EMBL/GenBank/DDBJ whole genome shotgun (WGS) entry which is preliminary data.</text>
</comment>
<evidence type="ECO:0000313" key="7">
    <source>
        <dbReference type="EMBL" id="PRQ36236.1"/>
    </source>
</evidence>
<evidence type="ECO:0000256" key="4">
    <source>
        <dbReference type="ARBA" id="ARBA00022737"/>
    </source>
</evidence>
<feature type="region of interest" description="Disordered" evidence="5">
    <location>
        <begin position="289"/>
        <end position="373"/>
    </location>
</feature>
<evidence type="ECO:0000256" key="5">
    <source>
        <dbReference type="SAM" id="MobiDB-lite"/>
    </source>
</evidence>
<dbReference type="Gramene" id="PRQ36236">
    <property type="protein sequence ID" value="PRQ36236"/>
    <property type="gene ID" value="RchiOBHm_Chr4g0389201"/>
</dbReference>
<comment type="subcellular location">
    <subcellularLocation>
        <location evidence="1">Cytoplasm</location>
    </subcellularLocation>
</comment>
<evidence type="ECO:0000256" key="2">
    <source>
        <dbReference type="ARBA" id="ARBA00022490"/>
    </source>
</evidence>
<feature type="signal peptide" evidence="6">
    <location>
        <begin position="1"/>
        <end position="15"/>
    </location>
</feature>
<gene>
    <name evidence="7" type="ORF">RchiOBHm_Chr4g0389201</name>
</gene>
<feature type="compositionally biased region" description="Polar residues" evidence="5">
    <location>
        <begin position="311"/>
        <end position="329"/>
    </location>
</feature>
<dbReference type="PANTHER" id="PTHR15598">
    <property type="entry name" value="ENHANCER OF MRNA-DECAPPING PROTEIN 4"/>
    <property type="match status" value="1"/>
</dbReference>
<dbReference type="SUPFAM" id="SSF50978">
    <property type="entry name" value="WD40 repeat-like"/>
    <property type="match status" value="1"/>
</dbReference>
<feature type="compositionally biased region" description="Polar residues" evidence="5">
    <location>
        <begin position="338"/>
        <end position="349"/>
    </location>
</feature>
<dbReference type="EMBL" id="PDCK01000042">
    <property type="protein sequence ID" value="PRQ36236.1"/>
    <property type="molecule type" value="Genomic_DNA"/>
</dbReference>
<feature type="compositionally biased region" description="Low complexity" evidence="5">
    <location>
        <begin position="357"/>
        <end position="373"/>
    </location>
</feature>
<keyword evidence="6" id="KW-0732">Signal</keyword>
<proteinExistence type="predicted"/>
<evidence type="ECO:0000256" key="6">
    <source>
        <dbReference type="SAM" id="SignalP"/>
    </source>
</evidence>